<dbReference type="EMBL" id="CP106794">
    <property type="protein sequence ID" value="UXY24880.1"/>
    <property type="molecule type" value="Genomic_DNA"/>
</dbReference>
<dbReference type="RefSeq" id="WP_263235101.1">
    <property type="nucleotide sequence ID" value="NZ_CP106794.1"/>
</dbReference>
<name>A0ABY6EDZ0_9ACTN</name>
<protein>
    <submittedName>
        <fullName evidence="1">Uncharacterized protein</fullName>
    </submittedName>
</protein>
<organism evidence="1 2">
    <name type="scientific">Streptomyces cynarae</name>
    <dbReference type="NCBI Taxonomy" id="2981134"/>
    <lineage>
        <taxon>Bacteria</taxon>
        <taxon>Bacillati</taxon>
        <taxon>Actinomycetota</taxon>
        <taxon>Actinomycetes</taxon>
        <taxon>Kitasatosporales</taxon>
        <taxon>Streptomycetaceae</taxon>
        <taxon>Streptomyces</taxon>
    </lineage>
</organism>
<gene>
    <name evidence="1" type="ORF">N8I84_41260</name>
</gene>
<keyword evidence="1" id="KW-0614">Plasmid</keyword>
<sequence length="68" mass="7609">MAVQEEAPLTNVEVAEFGVLIEIESDTVAVSSTDRYRFLELEKVIEFIRRCLVECIATPSSPTSMTRS</sequence>
<reference evidence="1" key="1">
    <citation type="submission" date="2022-10" db="EMBL/GenBank/DDBJ databases">
        <authorList>
            <person name="Mo P."/>
        </authorList>
    </citation>
    <scope>NUCLEOTIDE SEQUENCE</scope>
    <source>
        <strain evidence="1">HUAS 13-4</strain>
        <plasmid evidence="1">punmamed2</plasmid>
    </source>
</reference>
<proteinExistence type="predicted"/>
<evidence type="ECO:0000313" key="1">
    <source>
        <dbReference type="EMBL" id="UXY24880.1"/>
    </source>
</evidence>
<accession>A0ABY6EDZ0</accession>
<keyword evidence="2" id="KW-1185">Reference proteome</keyword>
<evidence type="ECO:0000313" key="2">
    <source>
        <dbReference type="Proteomes" id="UP001061298"/>
    </source>
</evidence>
<dbReference type="Proteomes" id="UP001061298">
    <property type="component" value="Plasmid punmamed2"/>
</dbReference>
<geneLocation type="plasmid" evidence="1 2">
    <name>punmamed2</name>
</geneLocation>